<name>A0A914N3G7_MELIC</name>
<protein>
    <submittedName>
        <fullName evidence="2">Uncharacterized protein</fullName>
    </submittedName>
</protein>
<reference evidence="2" key="1">
    <citation type="submission" date="2022-11" db="UniProtKB">
        <authorList>
            <consortium name="WormBaseParasite"/>
        </authorList>
    </citation>
    <scope>IDENTIFICATION</scope>
</reference>
<dbReference type="Proteomes" id="UP000887563">
    <property type="component" value="Unplaced"/>
</dbReference>
<sequence>MGGVRRKFLLSDKTCNSPKMSEFGVKHKYPYNSNFDFEFLPTYISWFQLKILPAEIFF</sequence>
<proteinExistence type="predicted"/>
<dbReference type="WBParaSite" id="Minc3s03751g34696">
    <property type="protein sequence ID" value="Minc3s03751g34696"/>
    <property type="gene ID" value="Minc3s03751g34696"/>
</dbReference>
<evidence type="ECO:0000313" key="1">
    <source>
        <dbReference type="Proteomes" id="UP000887563"/>
    </source>
</evidence>
<evidence type="ECO:0000313" key="2">
    <source>
        <dbReference type="WBParaSite" id="Minc3s03751g34696"/>
    </source>
</evidence>
<dbReference type="AlphaFoldDB" id="A0A914N3G7"/>
<accession>A0A914N3G7</accession>
<organism evidence="1 2">
    <name type="scientific">Meloidogyne incognita</name>
    <name type="common">Southern root-knot nematode worm</name>
    <name type="synonym">Oxyuris incognita</name>
    <dbReference type="NCBI Taxonomy" id="6306"/>
    <lineage>
        <taxon>Eukaryota</taxon>
        <taxon>Metazoa</taxon>
        <taxon>Ecdysozoa</taxon>
        <taxon>Nematoda</taxon>
        <taxon>Chromadorea</taxon>
        <taxon>Rhabditida</taxon>
        <taxon>Tylenchina</taxon>
        <taxon>Tylenchomorpha</taxon>
        <taxon>Tylenchoidea</taxon>
        <taxon>Meloidogynidae</taxon>
        <taxon>Meloidogyninae</taxon>
        <taxon>Meloidogyne</taxon>
        <taxon>Meloidogyne incognita group</taxon>
    </lineage>
</organism>
<keyword evidence="1" id="KW-1185">Reference proteome</keyword>